<dbReference type="GO" id="GO:0042765">
    <property type="term" value="C:GPI-anchor transamidase complex"/>
    <property type="evidence" value="ECO:0007669"/>
    <property type="project" value="InterPro"/>
</dbReference>
<protein>
    <submittedName>
        <fullName evidence="11">Phosphatidylinositol glycan anchor biosynthesis class U protein</fullName>
    </submittedName>
</protein>
<dbReference type="PANTHER" id="PTHR13121">
    <property type="entry name" value="GPI TRANSAMIDASE COMPONENT PIG-U"/>
    <property type="match status" value="1"/>
</dbReference>
<evidence type="ECO:0000256" key="8">
    <source>
        <dbReference type="ARBA" id="ARBA00023136"/>
    </source>
</evidence>
<dbReference type="GO" id="GO:0006506">
    <property type="term" value="P:GPI anchor biosynthetic process"/>
    <property type="evidence" value="ECO:0007669"/>
    <property type="project" value="UniProtKB-UniPathway"/>
</dbReference>
<dbReference type="OrthoDB" id="549017at2759"/>
<comment type="pathway">
    <text evidence="2">Glycolipid biosynthesis; glycosylphosphatidylinositol-anchor biosynthesis.</text>
</comment>
<comment type="subcellular location">
    <subcellularLocation>
        <location evidence="1">Endoplasmic reticulum membrane</location>
        <topology evidence="1">Multi-pass membrane protein</topology>
    </subcellularLocation>
</comment>
<reference evidence="11" key="1">
    <citation type="submission" date="2025-08" db="UniProtKB">
        <authorList>
            <consortium name="RefSeq"/>
        </authorList>
    </citation>
    <scope>IDENTIFICATION</scope>
    <source>
        <tissue evidence="11">Thorax and Abdomen</tissue>
    </source>
</reference>
<evidence type="ECO:0000313" key="11">
    <source>
        <dbReference type="RefSeq" id="XP_015520628.1"/>
    </source>
</evidence>
<evidence type="ECO:0000256" key="6">
    <source>
        <dbReference type="ARBA" id="ARBA00022824"/>
    </source>
</evidence>
<evidence type="ECO:0000256" key="9">
    <source>
        <dbReference type="SAM" id="Phobius"/>
    </source>
</evidence>
<name>A0A6J0C2C7_NEOLC</name>
<dbReference type="PANTHER" id="PTHR13121:SF0">
    <property type="entry name" value="PHOSPHATIDYLINOSITOL GLYCAN ANCHOR BIOSYNTHESIS CLASS U PROTEIN"/>
    <property type="match status" value="1"/>
</dbReference>
<dbReference type="FunCoup" id="A0A6J0C2C7">
    <property type="interactions" value="1736"/>
</dbReference>
<evidence type="ECO:0000256" key="3">
    <source>
        <dbReference type="ARBA" id="ARBA00010026"/>
    </source>
</evidence>
<feature type="transmembrane region" description="Helical" evidence="9">
    <location>
        <begin position="197"/>
        <end position="221"/>
    </location>
</feature>
<evidence type="ECO:0000256" key="7">
    <source>
        <dbReference type="ARBA" id="ARBA00022989"/>
    </source>
</evidence>
<dbReference type="GeneID" id="107224898"/>
<evidence type="ECO:0000256" key="5">
    <source>
        <dbReference type="ARBA" id="ARBA00022692"/>
    </source>
</evidence>
<gene>
    <name evidence="11" type="primary">LOC107224898</name>
</gene>
<organism evidence="11">
    <name type="scientific">Neodiprion lecontei</name>
    <name type="common">Redheaded pine sawfly</name>
    <dbReference type="NCBI Taxonomy" id="441921"/>
    <lineage>
        <taxon>Eukaryota</taxon>
        <taxon>Metazoa</taxon>
        <taxon>Ecdysozoa</taxon>
        <taxon>Arthropoda</taxon>
        <taxon>Hexapoda</taxon>
        <taxon>Insecta</taxon>
        <taxon>Pterygota</taxon>
        <taxon>Neoptera</taxon>
        <taxon>Endopterygota</taxon>
        <taxon>Hymenoptera</taxon>
        <taxon>Tenthredinoidea</taxon>
        <taxon>Diprionidae</taxon>
        <taxon>Diprioninae</taxon>
        <taxon>Neodiprion</taxon>
    </lineage>
</organism>
<dbReference type="CTD" id="34185"/>
<keyword evidence="7 9" id="KW-1133">Transmembrane helix</keyword>
<dbReference type="KEGG" id="nlo:107224898"/>
<proteinExistence type="inferred from homology"/>
<keyword evidence="6" id="KW-0256">Endoplasmic reticulum</keyword>
<keyword evidence="10" id="KW-1185">Reference proteome</keyword>
<dbReference type="Proteomes" id="UP000829291">
    <property type="component" value="Chromosome 1"/>
</dbReference>
<keyword evidence="5 9" id="KW-0812">Transmembrane</keyword>
<feature type="transmembrane region" description="Helical" evidence="9">
    <location>
        <begin position="367"/>
        <end position="389"/>
    </location>
</feature>
<dbReference type="GO" id="GO:0016255">
    <property type="term" value="P:attachment of GPI anchor to protein"/>
    <property type="evidence" value="ECO:0007669"/>
    <property type="project" value="InterPro"/>
</dbReference>
<evidence type="ECO:0000256" key="1">
    <source>
        <dbReference type="ARBA" id="ARBA00004477"/>
    </source>
</evidence>
<dbReference type="UniPathway" id="UPA00196"/>
<feature type="transmembrane region" description="Helical" evidence="9">
    <location>
        <begin position="80"/>
        <end position="101"/>
    </location>
</feature>
<feature type="transmembrane region" description="Helical" evidence="9">
    <location>
        <begin position="233"/>
        <end position="253"/>
    </location>
</feature>
<keyword evidence="4" id="KW-0337">GPI-anchor biosynthesis</keyword>
<feature type="transmembrane region" description="Helical" evidence="9">
    <location>
        <begin position="395"/>
        <end position="418"/>
    </location>
</feature>
<evidence type="ECO:0000313" key="10">
    <source>
        <dbReference type="Proteomes" id="UP000829291"/>
    </source>
</evidence>
<dbReference type="Pfam" id="PF06728">
    <property type="entry name" value="PIG-U"/>
    <property type="match status" value="1"/>
</dbReference>
<keyword evidence="8 9" id="KW-0472">Membrane</keyword>
<accession>A0A6J0C2C7</accession>
<dbReference type="InterPro" id="IPR009600">
    <property type="entry name" value="PIG-U"/>
</dbReference>
<comment type="similarity">
    <text evidence="3">Belongs to the PIGU family.</text>
</comment>
<feature type="transmembrane region" description="Helical" evidence="9">
    <location>
        <begin position="297"/>
        <end position="317"/>
    </location>
</feature>
<feature type="transmembrane region" description="Helical" evidence="9">
    <location>
        <begin position="162"/>
        <end position="185"/>
    </location>
</feature>
<dbReference type="RefSeq" id="XP_015520628.1">
    <property type="nucleotide sequence ID" value="XM_015665142.2"/>
</dbReference>
<sequence length="445" mass="50434">MSTTQKFVFFALAATIRLLLIYSEYQKIIADRVEVSTALNSWKKVTEGVYLREAGIDPYTGDLFHESPIGLVVFSYMQKYLSLCMLCGIFVFTDLATAWILGATAYRYTSELIATEQKDIQKRKKESNDEELSTLPSSMSIPASSVTSSALLVPSAYLFNPYVVFNCVGLTTTVFTNFLLSAALYSMINKSRLCSCFTIAVLTLQGLYPITLMVPATIYLARNEEGKNKNFPYGNINKTIAMFIGILIALYYLSYKVSGSWSFLHSTIGFILTVPDLRPNIGLYWYFFTEMFEHFRWLFVASFQINVGLLYVAPLALRFRRDPMLLAFSYLAIAAIFKSYPCLGEVGFYMALLPMWKHLFPHMQQGFIVSCFLLSCTVFAPTVWHLWIYSRSANANFYFGVTLAFAIAQIFLVTDVLFASVKREFSLRHGLSREIHGNTGKLLLE</sequence>
<evidence type="ECO:0000256" key="4">
    <source>
        <dbReference type="ARBA" id="ARBA00022502"/>
    </source>
</evidence>
<evidence type="ECO:0000256" key="2">
    <source>
        <dbReference type="ARBA" id="ARBA00004687"/>
    </source>
</evidence>
<feature type="transmembrane region" description="Helical" evidence="9">
    <location>
        <begin position="6"/>
        <end position="22"/>
    </location>
</feature>
<feature type="transmembrane region" description="Helical" evidence="9">
    <location>
        <begin position="329"/>
        <end position="355"/>
    </location>
</feature>
<dbReference type="AlphaFoldDB" id="A0A6J0C2C7"/>
<dbReference type="InParanoid" id="A0A6J0C2C7"/>